<dbReference type="Proteomes" id="UP000749040">
    <property type="component" value="Unassembled WGS sequence"/>
</dbReference>
<gene>
    <name evidence="1" type="ORF">ITX44_00420</name>
</gene>
<proteinExistence type="predicted"/>
<dbReference type="EMBL" id="JADKYB010000001">
    <property type="protein sequence ID" value="MBM9503026.1"/>
    <property type="molecule type" value="Genomic_DNA"/>
</dbReference>
<keyword evidence="2" id="KW-1185">Reference proteome</keyword>
<name>A0ABS2TJ49_9ACTN</name>
<dbReference type="RefSeq" id="WP_205354917.1">
    <property type="nucleotide sequence ID" value="NZ_JADKYB010000001.1"/>
</dbReference>
<organism evidence="1 2">
    <name type="scientific">Actinacidiphila acididurans</name>
    <dbReference type="NCBI Taxonomy" id="2784346"/>
    <lineage>
        <taxon>Bacteria</taxon>
        <taxon>Bacillati</taxon>
        <taxon>Actinomycetota</taxon>
        <taxon>Actinomycetes</taxon>
        <taxon>Kitasatosporales</taxon>
        <taxon>Streptomycetaceae</taxon>
        <taxon>Actinacidiphila</taxon>
    </lineage>
</organism>
<sequence>MEGLVVDPVLPLVDDVQAAVRDVGDRCFDRRGLADCSSSRVTAVTMKRAASSPMSVGSSRVPLSA</sequence>
<reference evidence="1 2" key="1">
    <citation type="submission" date="2021-01" db="EMBL/GenBank/DDBJ databases">
        <title>Streptomyces acididurans sp. nov., isolated from a peat swamp forest soil.</title>
        <authorList>
            <person name="Chantavorakit T."/>
            <person name="Duangmal K."/>
        </authorList>
    </citation>
    <scope>NUCLEOTIDE SEQUENCE [LARGE SCALE GENOMIC DNA]</scope>
    <source>
        <strain evidence="1 2">KK5PA1</strain>
    </source>
</reference>
<protein>
    <submittedName>
        <fullName evidence="1">Uncharacterized protein</fullName>
    </submittedName>
</protein>
<evidence type="ECO:0000313" key="1">
    <source>
        <dbReference type="EMBL" id="MBM9503026.1"/>
    </source>
</evidence>
<evidence type="ECO:0000313" key="2">
    <source>
        <dbReference type="Proteomes" id="UP000749040"/>
    </source>
</evidence>
<comment type="caution">
    <text evidence="1">The sequence shown here is derived from an EMBL/GenBank/DDBJ whole genome shotgun (WGS) entry which is preliminary data.</text>
</comment>
<accession>A0ABS2TJ49</accession>